<evidence type="ECO:0000256" key="2">
    <source>
        <dbReference type="ARBA" id="ARBA00007809"/>
    </source>
</evidence>
<keyword evidence="6" id="KW-0677">Repeat</keyword>
<reference evidence="10 11" key="1">
    <citation type="submission" date="2024-01" db="EMBL/GenBank/DDBJ databases">
        <authorList>
            <person name="Waweru B."/>
        </authorList>
    </citation>
    <scope>NUCLEOTIDE SEQUENCE [LARGE SCALE GENOMIC DNA]</scope>
</reference>
<keyword evidence="8 9" id="KW-0472">Membrane</keyword>
<gene>
    <name evidence="10" type="ORF">DCAF_LOCUS16221</name>
</gene>
<comment type="caution">
    <text evidence="10">The sequence shown here is derived from an EMBL/GenBank/DDBJ whole genome shotgun (WGS) entry which is preliminary data.</text>
</comment>
<dbReference type="AlphaFoldDB" id="A0AAV1S035"/>
<dbReference type="PANTHER" id="PTHR10791">
    <property type="entry name" value="RAG1-ACTIVATING PROTEIN 1"/>
    <property type="match status" value="1"/>
</dbReference>
<dbReference type="GO" id="GO:0012505">
    <property type="term" value="C:endomembrane system"/>
    <property type="evidence" value="ECO:0007669"/>
    <property type="project" value="UniProtKB-SubCell"/>
</dbReference>
<evidence type="ECO:0000256" key="5">
    <source>
        <dbReference type="ARBA" id="ARBA00022692"/>
    </source>
</evidence>
<evidence type="ECO:0000256" key="3">
    <source>
        <dbReference type="ARBA" id="ARBA00022448"/>
    </source>
</evidence>
<dbReference type="EMBL" id="CAWUPB010001160">
    <property type="protein sequence ID" value="CAK7341311.1"/>
    <property type="molecule type" value="Genomic_DNA"/>
</dbReference>
<dbReference type="GO" id="GO:0051119">
    <property type="term" value="F:sugar transmembrane transporter activity"/>
    <property type="evidence" value="ECO:0007669"/>
    <property type="project" value="InterPro"/>
</dbReference>
<keyword evidence="7 9" id="KW-1133">Transmembrane helix</keyword>
<protein>
    <submittedName>
        <fullName evidence="10">Uncharacterized protein</fullName>
    </submittedName>
</protein>
<keyword evidence="3" id="KW-0813">Transport</keyword>
<evidence type="ECO:0000313" key="10">
    <source>
        <dbReference type="EMBL" id="CAK7341311.1"/>
    </source>
</evidence>
<keyword evidence="11" id="KW-1185">Reference proteome</keyword>
<comment type="subcellular location">
    <subcellularLocation>
        <location evidence="1">Endomembrane system</location>
        <topology evidence="1">Multi-pass membrane protein</topology>
    </subcellularLocation>
</comment>
<dbReference type="Proteomes" id="UP001314170">
    <property type="component" value="Unassembled WGS sequence"/>
</dbReference>
<name>A0AAV1S035_9ROSI</name>
<evidence type="ECO:0000256" key="9">
    <source>
        <dbReference type="SAM" id="Phobius"/>
    </source>
</evidence>
<evidence type="ECO:0000256" key="1">
    <source>
        <dbReference type="ARBA" id="ARBA00004127"/>
    </source>
</evidence>
<proteinExistence type="inferred from homology"/>
<dbReference type="Pfam" id="PF03083">
    <property type="entry name" value="MtN3_slv"/>
    <property type="match status" value="1"/>
</dbReference>
<evidence type="ECO:0000256" key="4">
    <source>
        <dbReference type="ARBA" id="ARBA00022597"/>
    </source>
</evidence>
<evidence type="ECO:0000256" key="6">
    <source>
        <dbReference type="ARBA" id="ARBA00022737"/>
    </source>
</evidence>
<evidence type="ECO:0000256" key="8">
    <source>
        <dbReference type="ARBA" id="ARBA00023136"/>
    </source>
</evidence>
<dbReference type="PANTHER" id="PTHR10791:SF134">
    <property type="entry name" value="BIDIRECTIONAL SUGAR TRANSPORTER SWEET9"/>
    <property type="match status" value="1"/>
</dbReference>
<dbReference type="GO" id="GO:0016020">
    <property type="term" value="C:membrane"/>
    <property type="evidence" value="ECO:0007669"/>
    <property type="project" value="InterPro"/>
</dbReference>
<evidence type="ECO:0000256" key="7">
    <source>
        <dbReference type="ARBA" id="ARBA00022989"/>
    </source>
</evidence>
<comment type="similarity">
    <text evidence="2">Belongs to the SWEET sugar transporter family.</text>
</comment>
<sequence>MPFTLSATLTLNAVMWFFYGFLLHDYYIALPNTLGFLFGIAQMILYLIYKNVEQKSDLEQPAASKKVKQMTESCTVDDPRMDIKMFVCDHNPNKSNENKRMEMMSSDV</sequence>
<dbReference type="InterPro" id="IPR047664">
    <property type="entry name" value="SWEET"/>
</dbReference>
<feature type="transmembrane region" description="Helical" evidence="9">
    <location>
        <begin position="26"/>
        <end position="49"/>
    </location>
</feature>
<accession>A0AAV1S035</accession>
<dbReference type="InterPro" id="IPR004316">
    <property type="entry name" value="SWEET_rpt"/>
</dbReference>
<evidence type="ECO:0000313" key="11">
    <source>
        <dbReference type="Proteomes" id="UP001314170"/>
    </source>
</evidence>
<dbReference type="Gene3D" id="1.20.1280.290">
    <property type="match status" value="1"/>
</dbReference>
<keyword evidence="4" id="KW-0762">Sugar transport</keyword>
<keyword evidence="5 9" id="KW-0812">Transmembrane</keyword>
<organism evidence="10 11">
    <name type="scientific">Dovyalis caffra</name>
    <dbReference type="NCBI Taxonomy" id="77055"/>
    <lineage>
        <taxon>Eukaryota</taxon>
        <taxon>Viridiplantae</taxon>
        <taxon>Streptophyta</taxon>
        <taxon>Embryophyta</taxon>
        <taxon>Tracheophyta</taxon>
        <taxon>Spermatophyta</taxon>
        <taxon>Magnoliopsida</taxon>
        <taxon>eudicotyledons</taxon>
        <taxon>Gunneridae</taxon>
        <taxon>Pentapetalae</taxon>
        <taxon>rosids</taxon>
        <taxon>fabids</taxon>
        <taxon>Malpighiales</taxon>
        <taxon>Salicaceae</taxon>
        <taxon>Flacourtieae</taxon>
        <taxon>Dovyalis</taxon>
    </lineage>
</organism>